<organism evidence="1 2">
    <name type="scientific">Paeniglutamicibacter terrestris</name>
    <dbReference type="NCBI Taxonomy" id="2723403"/>
    <lineage>
        <taxon>Bacteria</taxon>
        <taxon>Bacillati</taxon>
        <taxon>Actinomycetota</taxon>
        <taxon>Actinomycetes</taxon>
        <taxon>Micrococcales</taxon>
        <taxon>Micrococcaceae</taxon>
        <taxon>Paeniglutamicibacter</taxon>
    </lineage>
</organism>
<gene>
    <name evidence="1" type="ORF">HED64_18715</name>
</gene>
<dbReference type="RefSeq" id="WP_168153470.1">
    <property type="nucleotide sequence ID" value="NZ_JAAWVT010000014.1"/>
</dbReference>
<proteinExistence type="predicted"/>
<accession>A0ABX1GB44</accession>
<sequence>MTSLSPSRAGLESVLAKIGRASTPTVAENNIGLTLSRLLNQKPQLSPNDVKLYGVVGATVRDELIRQDISFKAAIPGDSFQTLPTDFPGIVIIDRSGFTAGPWLGIETESGIRLREEVYELCRYARNNGIPVWFLDSPEIDTFSVIRIKSACDVTFPYLMFDDFEEGAPMNIEFKVIEAAVSRRFDFEGME</sequence>
<protein>
    <recommendedName>
        <fullName evidence="3">Restriction endonuclease domain-containing protein</fullName>
    </recommendedName>
</protein>
<evidence type="ECO:0000313" key="1">
    <source>
        <dbReference type="EMBL" id="NKG22730.1"/>
    </source>
</evidence>
<keyword evidence="2" id="KW-1185">Reference proteome</keyword>
<dbReference type="Proteomes" id="UP000746595">
    <property type="component" value="Unassembled WGS sequence"/>
</dbReference>
<reference evidence="1 2" key="1">
    <citation type="submission" date="2020-04" db="EMBL/GenBank/DDBJ databases">
        <title>Paeniglutamicibacter sp. ANT13_2, a novel actinomycete isolated from sediment in Antarctica.</title>
        <authorList>
            <person name="Sakdapetsiri C."/>
            <person name="Pinyakong O."/>
        </authorList>
    </citation>
    <scope>NUCLEOTIDE SEQUENCE [LARGE SCALE GENOMIC DNA]</scope>
    <source>
        <strain evidence="1 2">ANT13_2</strain>
    </source>
</reference>
<name>A0ABX1GB44_9MICC</name>
<evidence type="ECO:0000313" key="2">
    <source>
        <dbReference type="Proteomes" id="UP000746595"/>
    </source>
</evidence>
<dbReference type="EMBL" id="JAAWVT010000014">
    <property type="protein sequence ID" value="NKG22730.1"/>
    <property type="molecule type" value="Genomic_DNA"/>
</dbReference>
<comment type="caution">
    <text evidence="1">The sequence shown here is derived from an EMBL/GenBank/DDBJ whole genome shotgun (WGS) entry which is preliminary data.</text>
</comment>
<evidence type="ECO:0008006" key="3">
    <source>
        <dbReference type="Google" id="ProtNLM"/>
    </source>
</evidence>